<dbReference type="InterPro" id="IPR000525">
    <property type="entry name" value="Initiator_Rep_WH1"/>
</dbReference>
<dbReference type="Proteomes" id="UP000219573">
    <property type="component" value="Unassembled WGS sequence"/>
</dbReference>
<organism evidence="4 5">
    <name type="scientific">Orenia metallireducens</name>
    <dbReference type="NCBI Taxonomy" id="1413210"/>
    <lineage>
        <taxon>Bacteria</taxon>
        <taxon>Bacillati</taxon>
        <taxon>Bacillota</taxon>
        <taxon>Clostridia</taxon>
        <taxon>Halanaerobiales</taxon>
        <taxon>Halobacteroidaceae</taxon>
        <taxon>Orenia</taxon>
    </lineage>
</organism>
<dbReference type="AlphaFoldDB" id="A0A285IDE7"/>
<protein>
    <submittedName>
        <fullName evidence="4">Initiator Replication protein</fullName>
    </submittedName>
</protein>
<evidence type="ECO:0000313" key="4">
    <source>
        <dbReference type="EMBL" id="SNY45953.1"/>
    </source>
</evidence>
<name>A0A285IDE7_9FIRM</name>
<gene>
    <name evidence="4" type="ORF">SAMN06265827_1404</name>
</gene>
<evidence type="ECO:0000256" key="2">
    <source>
        <dbReference type="SAM" id="MobiDB-lite"/>
    </source>
</evidence>
<dbReference type="OrthoDB" id="1938780at2"/>
<dbReference type="Pfam" id="PF01051">
    <property type="entry name" value="Rep3_N"/>
    <property type="match status" value="1"/>
</dbReference>
<dbReference type="GO" id="GO:0003887">
    <property type="term" value="F:DNA-directed DNA polymerase activity"/>
    <property type="evidence" value="ECO:0007669"/>
    <property type="project" value="InterPro"/>
</dbReference>
<dbReference type="Gene3D" id="1.10.10.10">
    <property type="entry name" value="Winged helix-like DNA-binding domain superfamily/Winged helix DNA-binding domain"/>
    <property type="match status" value="2"/>
</dbReference>
<keyword evidence="5" id="KW-1185">Reference proteome</keyword>
<accession>A0A285IDE7</accession>
<proteinExistence type="inferred from homology"/>
<reference evidence="5" key="1">
    <citation type="submission" date="2017-09" db="EMBL/GenBank/DDBJ databases">
        <authorList>
            <person name="Varghese N."/>
            <person name="Submissions S."/>
        </authorList>
    </citation>
    <scope>NUCLEOTIDE SEQUENCE [LARGE SCALE GENOMIC DNA]</scope>
    <source>
        <strain evidence="5">MSL47</strain>
    </source>
</reference>
<feature type="compositionally biased region" description="Basic and acidic residues" evidence="2">
    <location>
        <begin position="304"/>
        <end position="347"/>
    </location>
</feature>
<dbReference type="EMBL" id="OBDZ01000040">
    <property type="protein sequence ID" value="SNY45953.1"/>
    <property type="molecule type" value="Genomic_DNA"/>
</dbReference>
<feature type="domain" description="Initiator Rep protein WH1" evidence="3">
    <location>
        <begin position="6"/>
        <end position="147"/>
    </location>
</feature>
<feature type="region of interest" description="Disordered" evidence="2">
    <location>
        <begin position="301"/>
        <end position="347"/>
    </location>
</feature>
<comment type="similarity">
    <text evidence="1">Belongs to the initiator RepB protein family.</text>
</comment>
<dbReference type="GO" id="GO:0006270">
    <property type="term" value="P:DNA replication initiation"/>
    <property type="evidence" value="ECO:0007669"/>
    <property type="project" value="InterPro"/>
</dbReference>
<dbReference type="InterPro" id="IPR036390">
    <property type="entry name" value="WH_DNA-bd_sf"/>
</dbReference>
<evidence type="ECO:0000256" key="1">
    <source>
        <dbReference type="ARBA" id="ARBA00038283"/>
    </source>
</evidence>
<dbReference type="SUPFAM" id="SSF46785">
    <property type="entry name" value="Winged helix' DNA-binding domain"/>
    <property type="match status" value="2"/>
</dbReference>
<dbReference type="InterPro" id="IPR036388">
    <property type="entry name" value="WH-like_DNA-bd_sf"/>
</dbReference>
<evidence type="ECO:0000313" key="5">
    <source>
        <dbReference type="Proteomes" id="UP000219573"/>
    </source>
</evidence>
<sequence length="396" mass="47554">MANDLIVKHNKVIESKYNMTSTEAKIIAKLTCLIEKNDEDFKEHTFRSRDLLEELGLGENNYVALKESIRKLITREIEIHQPDKRELITTFLSSCVYDNINSTITLSYDPKLKPYFLQLKNNFTKYYLENILELKSFYSIRIYELLKQYERIKERKITITDLREILDVKDKYKLYADFKRRILLQAQDEINQKTDLEVDFEEIKTGRKVTGIKFIIHKKELPERELEFKEFPKESYSPEVLELFQLLPPKEQVEAHKRELSKLLKEHSYDYLKADIEYAKQFEVKNFLGFLKSSCQRGHYSTAEVEKKERKEDLARQREAEEQRKQELEKKIKQKAEEKARERYSKLSEQELEEYGSKYESLPKMLKERITREDFVIGALEEELEEELRELTEMMF</sequence>
<evidence type="ECO:0000259" key="3">
    <source>
        <dbReference type="Pfam" id="PF01051"/>
    </source>
</evidence>
<dbReference type="RefSeq" id="WP_097019462.1">
    <property type="nucleotide sequence ID" value="NZ_OBDZ01000040.1"/>
</dbReference>
<dbReference type="Pfam" id="PF21205">
    <property type="entry name" value="Rep3_C"/>
    <property type="match status" value="1"/>
</dbReference>